<dbReference type="PANTHER" id="PTHR22911:SF137">
    <property type="entry name" value="SOLUTE CARRIER FAMILY 35 MEMBER G2-RELATED"/>
    <property type="match status" value="1"/>
</dbReference>
<feature type="transmembrane region" description="Helical" evidence="8">
    <location>
        <begin position="101"/>
        <end position="123"/>
    </location>
</feature>
<feature type="transmembrane region" description="Helical" evidence="8">
    <location>
        <begin position="74"/>
        <end position="95"/>
    </location>
</feature>
<dbReference type="EMBL" id="JALKHS010000006">
    <property type="protein sequence ID" value="MCK0531191.1"/>
    <property type="molecule type" value="Genomic_DNA"/>
</dbReference>
<dbReference type="SUPFAM" id="SSF103481">
    <property type="entry name" value="Multidrug resistance efflux transporter EmrE"/>
    <property type="match status" value="2"/>
</dbReference>
<evidence type="ECO:0000313" key="10">
    <source>
        <dbReference type="EMBL" id="MCK0531191.1"/>
    </source>
</evidence>
<keyword evidence="11" id="KW-1185">Reference proteome</keyword>
<evidence type="ECO:0000256" key="7">
    <source>
        <dbReference type="ARBA" id="ARBA00023136"/>
    </source>
</evidence>
<dbReference type="Proteomes" id="UP001203512">
    <property type="component" value="Unassembled WGS sequence"/>
</dbReference>
<feature type="transmembrane region" description="Helical" evidence="8">
    <location>
        <begin position="212"/>
        <end position="233"/>
    </location>
</feature>
<feature type="transmembrane region" description="Helical" evidence="8">
    <location>
        <begin position="12"/>
        <end position="33"/>
    </location>
</feature>
<dbReference type="PANTHER" id="PTHR22911">
    <property type="entry name" value="ACYL-MALONYL CONDENSING ENZYME-RELATED"/>
    <property type="match status" value="1"/>
</dbReference>
<gene>
    <name evidence="10" type="primary">rarD</name>
    <name evidence="10" type="ORF">MU848_06295</name>
</gene>
<accession>A0ABT0DVP2</accession>
<dbReference type="Pfam" id="PF00892">
    <property type="entry name" value="EamA"/>
    <property type="match status" value="1"/>
</dbReference>
<feature type="transmembrane region" description="Helical" evidence="8">
    <location>
        <begin position="274"/>
        <end position="292"/>
    </location>
</feature>
<keyword evidence="3" id="KW-0813">Transport</keyword>
<feature type="transmembrane region" description="Helical" evidence="8">
    <location>
        <begin position="181"/>
        <end position="200"/>
    </location>
</feature>
<dbReference type="InterPro" id="IPR037185">
    <property type="entry name" value="EmrE-like"/>
</dbReference>
<proteinExistence type="inferred from homology"/>
<feature type="transmembrane region" description="Helical" evidence="8">
    <location>
        <begin position="45"/>
        <end position="62"/>
    </location>
</feature>
<evidence type="ECO:0000256" key="3">
    <source>
        <dbReference type="ARBA" id="ARBA00022448"/>
    </source>
</evidence>
<keyword evidence="5 8" id="KW-0812">Transmembrane</keyword>
<name>A0ABT0DVP2_9SPHN</name>
<evidence type="ECO:0000256" key="6">
    <source>
        <dbReference type="ARBA" id="ARBA00022989"/>
    </source>
</evidence>
<feature type="transmembrane region" description="Helical" evidence="8">
    <location>
        <begin position="130"/>
        <end position="147"/>
    </location>
</feature>
<dbReference type="NCBIfam" id="TIGR00688">
    <property type="entry name" value="rarD"/>
    <property type="match status" value="1"/>
</dbReference>
<evidence type="ECO:0000256" key="1">
    <source>
        <dbReference type="ARBA" id="ARBA00004651"/>
    </source>
</evidence>
<comment type="similarity">
    <text evidence="2">Belongs to the EamA transporter family.</text>
</comment>
<dbReference type="InterPro" id="IPR004626">
    <property type="entry name" value="RarD"/>
</dbReference>
<evidence type="ECO:0000256" key="4">
    <source>
        <dbReference type="ARBA" id="ARBA00022475"/>
    </source>
</evidence>
<dbReference type="InterPro" id="IPR000620">
    <property type="entry name" value="EamA_dom"/>
</dbReference>
<sequence length="300" mass="31943">MNPHDQQVRAGLFAALGAYGVWGLLPIFFKLLHSVNAVEVVSQRVLWSLALILGVLAARRSLGQLAAALRERRIVLPLMASAAFIAVNWLVYVWAVNDGHVIAASLGYFLNPLVNVALGVLVLKERLRRGQAIAIAIAAVGVAIMAAAAFTTLWISVGLAVSFALYGLIRKLTPVAPMVGLGAETLLLAPLALVSLLWLWGHGALSFGQDGYISSLLILSGGLTTIPLILFAMAAQRLPLTVLGLIQYIAPTLQFLCGVLLYGEKLAQGQMISFAFIWLGLLLFATDSLAAARKNRLATA</sequence>
<comment type="subcellular location">
    <subcellularLocation>
        <location evidence="1">Cell membrane</location>
        <topology evidence="1">Multi-pass membrane protein</topology>
    </subcellularLocation>
</comment>
<reference evidence="10 11" key="1">
    <citation type="submission" date="2022-04" db="EMBL/GenBank/DDBJ databases">
        <authorList>
            <person name="Huq M.A."/>
        </authorList>
    </citation>
    <scope>NUCLEOTIDE SEQUENCE [LARGE SCALE GENOMIC DNA]</scope>
    <source>
        <strain evidence="10 11">MAH-33</strain>
    </source>
</reference>
<evidence type="ECO:0000256" key="2">
    <source>
        <dbReference type="ARBA" id="ARBA00007362"/>
    </source>
</evidence>
<evidence type="ECO:0000256" key="5">
    <source>
        <dbReference type="ARBA" id="ARBA00022692"/>
    </source>
</evidence>
<feature type="transmembrane region" description="Helical" evidence="8">
    <location>
        <begin position="240"/>
        <end position="262"/>
    </location>
</feature>
<keyword evidence="6 8" id="KW-1133">Transmembrane helix</keyword>
<evidence type="ECO:0000259" key="9">
    <source>
        <dbReference type="Pfam" id="PF00892"/>
    </source>
</evidence>
<evidence type="ECO:0000256" key="8">
    <source>
        <dbReference type="SAM" id="Phobius"/>
    </source>
</evidence>
<protein>
    <submittedName>
        <fullName evidence="10">EamA family transporter RarD</fullName>
    </submittedName>
</protein>
<feature type="domain" description="EamA" evidence="9">
    <location>
        <begin position="10"/>
        <end position="145"/>
    </location>
</feature>
<dbReference type="RefSeq" id="WP_247231692.1">
    <property type="nucleotide sequence ID" value="NZ_JALKHS010000006.1"/>
</dbReference>
<organism evidence="10 11">
    <name type="scientific">Sphingobium agri</name>
    <dbReference type="NCBI Taxonomy" id="2933566"/>
    <lineage>
        <taxon>Bacteria</taxon>
        <taxon>Pseudomonadati</taxon>
        <taxon>Pseudomonadota</taxon>
        <taxon>Alphaproteobacteria</taxon>
        <taxon>Sphingomonadales</taxon>
        <taxon>Sphingomonadaceae</taxon>
        <taxon>Sphingobium</taxon>
    </lineage>
</organism>
<comment type="caution">
    <text evidence="10">The sequence shown here is derived from an EMBL/GenBank/DDBJ whole genome shotgun (WGS) entry which is preliminary data.</text>
</comment>
<evidence type="ECO:0000313" key="11">
    <source>
        <dbReference type="Proteomes" id="UP001203512"/>
    </source>
</evidence>
<keyword evidence="4" id="KW-1003">Cell membrane</keyword>
<keyword evidence="7 8" id="KW-0472">Membrane</keyword>